<feature type="domain" description="GmrSD restriction endonucleases N-terminal" evidence="2">
    <location>
        <begin position="51"/>
        <end position="182"/>
    </location>
</feature>
<dbReference type="Pfam" id="PF03235">
    <property type="entry name" value="GmrSD_N"/>
    <property type="match status" value="1"/>
</dbReference>
<reference evidence="3 4" key="1">
    <citation type="submission" date="2019-02" db="EMBL/GenBank/DDBJ databases">
        <title>Genome sequencing of the rare red list fungi Dentipellis fragilis.</title>
        <authorList>
            <person name="Buettner E."/>
            <person name="Kellner H."/>
        </authorList>
    </citation>
    <scope>NUCLEOTIDE SEQUENCE [LARGE SCALE GENOMIC DNA]</scope>
    <source>
        <strain evidence="3 4">DSM 105465</strain>
    </source>
</reference>
<evidence type="ECO:0000256" key="1">
    <source>
        <dbReference type="SAM" id="MobiDB-lite"/>
    </source>
</evidence>
<feature type="compositionally biased region" description="Acidic residues" evidence="1">
    <location>
        <begin position="1"/>
        <end position="14"/>
    </location>
</feature>
<feature type="region of interest" description="Disordered" evidence="1">
    <location>
        <begin position="1"/>
        <end position="34"/>
    </location>
</feature>
<sequence length="556" mass="63407">MNSDSDDDFLDELTNETGSQTQSSKKSKTEKEYKIRSALKPPRTTTYTAQSLYDQIHDGTIDLEPEYQRAVVWPEVKQVSLLDSIFRNFYIPPVIFSVSVEKDGSEKRTCIDGKQRLSSIQRFMDGLIFLRDEETKDRFWFKMRKPQLSEKYKKLFQNKQIVCIEYTDLSNEDEREIFRRVQLGVALTPAEVMRAESYSPRVQLVESIVDAYMPRLDSVFNQKRGAPFRWVAQSLFMLQNWPLTRHIATSKDMLQKWVKDSAPVDTNFVDKSKEAFQIFTDLIIEDSTLLHVTKGPSKVAPIDLVAIITLIYVLKDRLSKKHLITAIKKMRQLVRDTFPDLMWNSKTLTVYFDFIVGLQKNGMEFLNKSTPQPMQVDVEEVKYVPPPAPTPNSQHFSQFQSNPNDIIPSTFPSQASMPPPSQPSQYPSQSQSHQNPSLSRIAAIKAAKGQSPGPHSPNPQQAFHPIRHTPTPPTPLPAGLPPRPNFPADPPLQSHDPRMRRLSGQATNGGGRAPFGRDERDEHDHRFHPYASPRDDRDRRPPEYGGAGASGYGNRR</sequence>
<dbReference type="EMBL" id="SEOQ01001035">
    <property type="protein sequence ID" value="TFY54357.1"/>
    <property type="molecule type" value="Genomic_DNA"/>
</dbReference>
<proteinExistence type="predicted"/>
<dbReference type="PANTHER" id="PTHR39639">
    <property type="entry name" value="CHROMOSOME 16, WHOLE GENOME SHOTGUN SEQUENCE"/>
    <property type="match status" value="1"/>
</dbReference>
<dbReference type="OrthoDB" id="5419821at2759"/>
<feature type="compositionally biased region" description="Low complexity" evidence="1">
    <location>
        <begin position="423"/>
        <end position="439"/>
    </location>
</feature>
<dbReference type="InterPro" id="IPR004919">
    <property type="entry name" value="GmrSD_N"/>
</dbReference>
<name>A0A4Y9XYA3_9AGAM</name>
<organism evidence="3 4">
    <name type="scientific">Dentipellis fragilis</name>
    <dbReference type="NCBI Taxonomy" id="205917"/>
    <lineage>
        <taxon>Eukaryota</taxon>
        <taxon>Fungi</taxon>
        <taxon>Dikarya</taxon>
        <taxon>Basidiomycota</taxon>
        <taxon>Agaricomycotina</taxon>
        <taxon>Agaricomycetes</taxon>
        <taxon>Russulales</taxon>
        <taxon>Hericiaceae</taxon>
        <taxon>Dentipellis</taxon>
    </lineage>
</organism>
<gene>
    <name evidence="3" type="ORF">EVG20_g9733</name>
</gene>
<protein>
    <recommendedName>
        <fullName evidence="2">GmrSD restriction endonucleases N-terminal domain-containing protein</fullName>
    </recommendedName>
</protein>
<feature type="compositionally biased region" description="Pro residues" evidence="1">
    <location>
        <begin position="470"/>
        <end position="490"/>
    </location>
</feature>
<feature type="region of interest" description="Disordered" evidence="1">
    <location>
        <begin position="383"/>
        <end position="556"/>
    </location>
</feature>
<dbReference type="Proteomes" id="UP000298327">
    <property type="component" value="Unassembled WGS sequence"/>
</dbReference>
<feature type="compositionally biased region" description="Basic and acidic residues" evidence="1">
    <location>
        <begin position="515"/>
        <end position="542"/>
    </location>
</feature>
<dbReference type="STRING" id="205917.A0A4Y9XYA3"/>
<comment type="caution">
    <text evidence="3">The sequence shown here is derived from an EMBL/GenBank/DDBJ whole genome shotgun (WGS) entry which is preliminary data.</text>
</comment>
<accession>A0A4Y9XYA3</accession>
<dbReference type="PANTHER" id="PTHR39639:SF1">
    <property type="entry name" value="DUF262 DOMAIN-CONTAINING PROTEIN"/>
    <property type="match status" value="1"/>
</dbReference>
<evidence type="ECO:0000313" key="3">
    <source>
        <dbReference type="EMBL" id="TFY54357.1"/>
    </source>
</evidence>
<evidence type="ECO:0000313" key="4">
    <source>
        <dbReference type="Proteomes" id="UP000298327"/>
    </source>
</evidence>
<keyword evidence="4" id="KW-1185">Reference proteome</keyword>
<feature type="compositionally biased region" description="Gly residues" evidence="1">
    <location>
        <begin position="545"/>
        <end position="556"/>
    </location>
</feature>
<evidence type="ECO:0000259" key="2">
    <source>
        <dbReference type="Pfam" id="PF03235"/>
    </source>
</evidence>
<dbReference type="AlphaFoldDB" id="A0A4Y9XYA3"/>
<feature type="compositionally biased region" description="Polar residues" evidence="1">
    <location>
        <begin position="391"/>
        <end position="404"/>
    </location>
</feature>